<dbReference type="CDD" id="cd06225">
    <property type="entry name" value="HAMP"/>
    <property type="match status" value="1"/>
</dbReference>
<evidence type="ECO:0000313" key="7">
    <source>
        <dbReference type="Proteomes" id="UP001528672"/>
    </source>
</evidence>
<dbReference type="Proteomes" id="UP001528672">
    <property type="component" value="Unassembled WGS sequence"/>
</dbReference>
<evidence type="ECO:0000256" key="1">
    <source>
        <dbReference type="ARBA" id="ARBA00022481"/>
    </source>
</evidence>
<dbReference type="InterPro" id="IPR004089">
    <property type="entry name" value="MCPsignal_dom"/>
</dbReference>
<evidence type="ECO:0000256" key="3">
    <source>
        <dbReference type="PROSITE-ProRule" id="PRU00284"/>
    </source>
</evidence>
<dbReference type="InterPro" id="IPR004090">
    <property type="entry name" value="Chemotax_Me-accpt_rcpt"/>
</dbReference>
<evidence type="ECO:0000259" key="4">
    <source>
        <dbReference type="PROSITE" id="PS50111"/>
    </source>
</evidence>
<proteinExistence type="inferred from homology"/>
<dbReference type="InterPro" id="IPR051310">
    <property type="entry name" value="MCP_chemotaxis"/>
</dbReference>
<dbReference type="SMART" id="SM00304">
    <property type="entry name" value="HAMP"/>
    <property type="match status" value="1"/>
</dbReference>
<dbReference type="Pfam" id="PF00672">
    <property type="entry name" value="HAMP"/>
    <property type="match status" value="1"/>
</dbReference>
<organism evidence="6 7">
    <name type="scientific">Curvibacter microcysteis</name>
    <dbReference type="NCBI Taxonomy" id="3026419"/>
    <lineage>
        <taxon>Bacteria</taxon>
        <taxon>Pseudomonadati</taxon>
        <taxon>Pseudomonadota</taxon>
        <taxon>Betaproteobacteria</taxon>
        <taxon>Burkholderiales</taxon>
        <taxon>Comamonadaceae</taxon>
        <taxon>Curvibacter</taxon>
    </lineage>
</organism>
<keyword evidence="3" id="KW-0807">Transducer</keyword>
<dbReference type="PROSITE" id="PS50111">
    <property type="entry name" value="CHEMOTAXIS_TRANSDUC_2"/>
    <property type="match status" value="1"/>
</dbReference>
<reference evidence="6 7" key="1">
    <citation type="submission" date="2023-02" db="EMBL/GenBank/DDBJ databases">
        <title>Bacterial whole genome sequence for Curvibacter sp. HBC28.</title>
        <authorList>
            <person name="Le V."/>
            <person name="Ko S.-R."/>
            <person name="Ahn C.-Y."/>
            <person name="Oh H.-M."/>
        </authorList>
    </citation>
    <scope>NUCLEOTIDE SEQUENCE [LARGE SCALE GENOMIC DNA]</scope>
    <source>
        <strain evidence="6 7">HBC28</strain>
    </source>
</reference>
<dbReference type="EMBL" id="JAQSIO010000009">
    <property type="protein sequence ID" value="MDD0816740.1"/>
    <property type="molecule type" value="Genomic_DNA"/>
</dbReference>
<dbReference type="RefSeq" id="WP_273928771.1">
    <property type="nucleotide sequence ID" value="NZ_JAQSIO010000009.1"/>
</dbReference>
<feature type="domain" description="Methyl-accepting transducer" evidence="4">
    <location>
        <begin position="263"/>
        <end position="492"/>
    </location>
</feature>
<protein>
    <submittedName>
        <fullName evidence="6">Methyl-accepting chemotaxis protein</fullName>
    </submittedName>
</protein>
<dbReference type="SMART" id="SM00283">
    <property type="entry name" value="MA"/>
    <property type="match status" value="1"/>
</dbReference>
<gene>
    <name evidence="6" type="ORF">PSQ39_19025</name>
</gene>
<keyword evidence="7" id="KW-1185">Reference proteome</keyword>
<dbReference type="PRINTS" id="PR00260">
    <property type="entry name" value="CHEMTRNSDUCR"/>
</dbReference>
<evidence type="ECO:0000256" key="2">
    <source>
        <dbReference type="ARBA" id="ARBA00029447"/>
    </source>
</evidence>
<dbReference type="PROSITE" id="PS50885">
    <property type="entry name" value="HAMP"/>
    <property type="match status" value="1"/>
</dbReference>
<evidence type="ECO:0000313" key="6">
    <source>
        <dbReference type="EMBL" id="MDD0816740.1"/>
    </source>
</evidence>
<accession>A0ABT5MJH8</accession>
<dbReference type="InterPro" id="IPR003660">
    <property type="entry name" value="HAMP_dom"/>
</dbReference>
<dbReference type="Pfam" id="PF00015">
    <property type="entry name" value="MCPsignal"/>
    <property type="match status" value="1"/>
</dbReference>
<name>A0ABT5MJH8_9BURK</name>
<keyword evidence="1" id="KW-0488">Methylation</keyword>
<comment type="similarity">
    <text evidence="2">Belongs to the methyl-accepting chemotaxis (MCP) protein family.</text>
</comment>
<dbReference type="Gene3D" id="1.10.287.950">
    <property type="entry name" value="Methyl-accepting chemotaxis protein"/>
    <property type="match status" value="1"/>
</dbReference>
<evidence type="ECO:0000259" key="5">
    <source>
        <dbReference type="PROSITE" id="PS50885"/>
    </source>
</evidence>
<sequence length="520" mass="55160">MRLSLKLPLAFASALAALLAAALFGLFQLNQSINVYQEVVQRDHEHALGAVQLLSDFKVQIQEWKNVLLRGRDDKQRQRYWSAFEKQEAAVRQSAQSLQSQVHHPEARALLQKFSQSHERMGQAYRQGLAAYEAAQFDASAGDRAVTGIDREPAQLLDQATALIRQASEASGAEAARQARASTGISLGVMGLVCVLSGLGAWGFSRSVTAPLGRAVRLSRAVADGDLSLPMHAHGRDELADLLRAMADMQTRLSEVVSQVRAGAEGVAHASAEIAVGNHDLSLRTEQQASALEQTSAAMEQMSATVQNNADNASRAEHVSGDASSTAQRAGQAVQSVVLSVQQMQHSAHRIADITGVIDGIAFQTNILALNAAVEAARAGEQGRGFAVVASEVRVLAQRSAAAAREIKALIQTSHSEVNQGAEVAGQAGQTMTRLVTSIAEVTRLMAEISAASREQSTGVSQIGLAIQQLDQTTQQNAALVEQSAAAAQSLQQQAAELVRSVAFFKTSSANTTQTLPQAV</sequence>
<feature type="domain" description="HAMP" evidence="5">
    <location>
        <begin position="206"/>
        <end position="258"/>
    </location>
</feature>
<comment type="caution">
    <text evidence="6">The sequence shown here is derived from an EMBL/GenBank/DDBJ whole genome shotgun (WGS) entry which is preliminary data.</text>
</comment>
<dbReference type="SUPFAM" id="SSF58104">
    <property type="entry name" value="Methyl-accepting chemotaxis protein (MCP) signaling domain"/>
    <property type="match status" value="1"/>
</dbReference>
<dbReference type="CDD" id="cd11386">
    <property type="entry name" value="MCP_signal"/>
    <property type="match status" value="1"/>
</dbReference>
<dbReference type="PANTHER" id="PTHR43531:SF14">
    <property type="entry name" value="METHYL-ACCEPTING CHEMOTAXIS PROTEIN I-RELATED"/>
    <property type="match status" value="1"/>
</dbReference>
<dbReference type="PANTHER" id="PTHR43531">
    <property type="entry name" value="PROTEIN ICFG"/>
    <property type="match status" value="1"/>
</dbReference>